<name>A0A443ZR22_9PSED</name>
<dbReference type="InterPro" id="IPR036709">
    <property type="entry name" value="Autotransporte_beta_dom_sf"/>
</dbReference>
<protein>
    <submittedName>
        <fullName evidence="2">Autotransporter outer membrane beta-barrel domain-containing protein</fullName>
    </submittedName>
</protein>
<evidence type="ECO:0000313" key="3">
    <source>
        <dbReference type="Proteomes" id="UP000288983"/>
    </source>
</evidence>
<evidence type="ECO:0000259" key="1">
    <source>
        <dbReference type="PROSITE" id="PS51208"/>
    </source>
</evidence>
<dbReference type="NCBIfam" id="TIGR01414">
    <property type="entry name" value="autotrans_barl"/>
    <property type="match status" value="1"/>
</dbReference>
<dbReference type="GO" id="GO:0019867">
    <property type="term" value="C:outer membrane"/>
    <property type="evidence" value="ECO:0007669"/>
    <property type="project" value="InterPro"/>
</dbReference>
<dbReference type="STRING" id="237609.PSAKL28_29890"/>
<dbReference type="Proteomes" id="UP000288983">
    <property type="component" value="Unassembled WGS sequence"/>
</dbReference>
<dbReference type="EMBL" id="QJRG01000047">
    <property type="protein sequence ID" value="RWU21517.1"/>
    <property type="molecule type" value="Genomic_DNA"/>
</dbReference>
<evidence type="ECO:0000313" key="2">
    <source>
        <dbReference type="EMBL" id="RWU21517.1"/>
    </source>
</evidence>
<dbReference type="InterPro" id="IPR006315">
    <property type="entry name" value="OM_autotransptr_brl_dom"/>
</dbReference>
<dbReference type="PANTHER" id="PTHR35037:SF3">
    <property type="entry name" value="C-TERMINAL REGION OF AIDA-LIKE PROTEIN"/>
    <property type="match status" value="1"/>
</dbReference>
<proteinExistence type="predicted"/>
<dbReference type="SMART" id="SM00869">
    <property type="entry name" value="Autotransporter"/>
    <property type="match status" value="1"/>
</dbReference>
<dbReference type="SUPFAM" id="SSF103515">
    <property type="entry name" value="Autotransporter"/>
    <property type="match status" value="1"/>
</dbReference>
<dbReference type="Gene3D" id="2.40.128.130">
    <property type="entry name" value="Autotransporter beta-domain"/>
    <property type="match status" value="1"/>
</dbReference>
<dbReference type="InterPro" id="IPR005546">
    <property type="entry name" value="Autotransporte_beta"/>
</dbReference>
<reference evidence="2 3" key="1">
    <citation type="submission" date="2018-06" db="EMBL/GenBank/DDBJ databases">
        <title>Bacteria isolated from soil of Wuhan.</title>
        <authorList>
            <person name="Wei X."/>
            <person name="Chunhua H."/>
        </authorList>
    </citation>
    <scope>NUCLEOTIDE SEQUENCE [LARGE SCALE GENOMIC DNA]</scope>
    <source>
        <strain evidence="3">xwS2</strain>
    </source>
</reference>
<dbReference type="PANTHER" id="PTHR35037">
    <property type="entry name" value="C-TERMINAL REGION OF AIDA-LIKE PROTEIN"/>
    <property type="match status" value="1"/>
</dbReference>
<gene>
    <name evidence="2" type="ORF">DM813_20300</name>
</gene>
<dbReference type="OrthoDB" id="6053567at2"/>
<dbReference type="Pfam" id="PF03797">
    <property type="entry name" value="Autotransporter"/>
    <property type="match status" value="1"/>
</dbReference>
<dbReference type="PROSITE" id="PS51208">
    <property type="entry name" value="AUTOTRANSPORTER"/>
    <property type="match status" value="1"/>
</dbReference>
<dbReference type="AlphaFoldDB" id="A0A443ZR22"/>
<comment type="caution">
    <text evidence="2">The sequence shown here is derived from an EMBL/GenBank/DDBJ whole genome shotgun (WGS) entry which is preliminary data.</text>
</comment>
<organism evidence="2 3">
    <name type="scientific">Pseudomonas alkylphenolica</name>
    <dbReference type="NCBI Taxonomy" id="237609"/>
    <lineage>
        <taxon>Bacteria</taxon>
        <taxon>Pseudomonadati</taxon>
        <taxon>Pseudomonadota</taxon>
        <taxon>Gammaproteobacteria</taxon>
        <taxon>Pseudomonadales</taxon>
        <taxon>Pseudomonadaceae</taxon>
        <taxon>Pseudomonas</taxon>
    </lineage>
</organism>
<accession>A0A443ZR22</accession>
<feature type="domain" description="Autotransporter" evidence="1">
    <location>
        <begin position="64"/>
        <end position="367"/>
    </location>
</feature>
<dbReference type="RefSeq" id="WP_128325120.1">
    <property type="nucleotide sequence ID" value="NZ_QJRG01000047.1"/>
</dbReference>
<sequence length="367" mass="40028">MKKAPNPSGFEYVFYAVSTSLLLATPLETRAWSLEDNDPLHAFIQAPNAFNQVPVTLQQTPSLIPVSASGLGLSTLNAFSERMAERNAAADTDAIASHWGPFYPAPIATGAPATLRLEASNQSLQISPDLFVRETADGNTHRIGFFVGHSNLQSGFDGMRKPQVGDRKNSVSLEGESLGMYWSMTHEQGWHVDAVAMGTRFDVNGRSENGERLDGDGHAFTLSVEGGYPIALGNTWTLEPQAQLINQQYFPGSQTQTDTRQAFDQQPNWTGRIGAKLSARYNFNGMPIEPFVRTNVWYDYAKTDIVRVDNVDKLNSGRSATTVELGMGLVARVSPTVALFVSADYSSDVDDADLSGMVGNLGVRVRW</sequence>
<dbReference type="InterPro" id="IPR051551">
    <property type="entry name" value="Autotransporter_adhesion"/>
</dbReference>